<dbReference type="Proteomes" id="UP000282574">
    <property type="component" value="Unassembled WGS sequence"/>
</dbReference>
<evidence type="ECO:0008006" key="4">
    <source>
        <dbReference type="Google" id="ProtNLM"/>
    </source>
</evidence>
<gene>
    <name evidence="2" type="ORF">DSM107010_72780</name>
</gene>
<evidence type="ECO:0000256" key="1">
    <source>
        <dbReference type="SAM" id="MobiDB-lite"/>
    </source>
</evidence>
<organism evidence="2 3">
    <name type="scientific">Chroococcidiopsis cubana SAG 39.79</name>
    <dbReference type="NCBI Taxonomy" id="388085"/>
    <lineage>
        <taxon>Bacteria</taxon>
        <taxon>Bacillati</taxon>
        <taxon>Cyanobacteriota</taxon>
        <taxon>Cyanophyceae</taxon>
        <taxon>Chroococcidiopsidales</taxon>
        <taxon>Chroococcidiopsidaceae</taxon>
        <taxon>Chroococcidiopsis</taxon>
    </lineage>
</organism>
<dbReference type="EMBL" id="RSCK01000237">
    <property type="protein sequence ID" value="RUS93032.1"/>
    <property type="molecule type" value="Genomic_DNA"/>
</dbReference>
<protein>
    <recommendedName>
        <fullName evidence="4">Transposase DDE domain-containing protein</fullName>
    </recommendedName>
</protein>
<name>A0AB37U821_9CYAN</name>
<evidence type="ECO:0000313" key="3">
    <source>
        <dbReference type="Proteomes" id="UP000282574"/>
    </source>
</evidence>
<sequence>MVSAQSYPKARRRSQAATAKGYLGRDRGEVTRTRSTVAQAHTSEWLGTFGAPGNGTPGPDLQRACGIIGRYLQHHKLTGSSAIVRLDGYYGTPQFVNQIQQHQLGYILRCRDYQLLKHLAISTRLQETPAQLWSHPESHQVREVFDLGFVDDSWAGYSQPLRLIVVRTPYDPKRKYRVGKRIGDFIYELFITSHAQTGLTGCDILSLYYGRGGFEKLLGDEDVEQDCDRWCSWHPYGQEFWQILSQWVWNWRLWAGFANQLQPLRQTIWVGLEGEKTTLPENPVSVDEPLVLSQVHTPCPAVDSVNYGPMQVAGGWARSQGKFSGSDFTLLDERTLQCPAGNSMYRREVRQNRIGDLLILFGINPRTCQQCPLKSQCLADGSKGTGGRRITVIRKKLASRADEPSAVSIAQTPSIQVTHLTAQPTGTVLWLDFPTTRLRRELSHQLRQQQIVIESIAANTSVAQPKPQCITRNQRAHRRLTWAERWNRNATADAVAHWQVRLFGISSAVLNWLRNLKPRAAVII</sequence>
<comment type="caution">
    <text evidence="2">The sequence shown here is derived from an EMBL/GenBank/DDBJ whole genome shotgun (WGS) entry which is preliminary data.</text>
</comment>
<keyword evidence="3" id="KW-1185">Reference proteome</keyword>
<proteinExistence type="predicted"/>
<accession>A0AB37U821</accession>
<feature type="region of interest" description="Disordered" evidence="1">
    <location>
        <begin position="1"/>
        <end position="29"/>
    </location>
</feature>
<dbReference type="AlphaFoldDB" id="A0AB37U821"/>
<evidence type="ECO:0000313" key="2">
    <source>
        <dbReference type="EMBL" id="RUS93032.1"/>
    </source>
</evidence>
<reference evidence="2 3" key="1">
    <citation type="journal article" date="2019" name="Genome Biol. Evol.">
        <title>Day and night: Metabolic profiles and evolutionary relationships of six axenic non-marine cyanobacteria.</title>
        <authorList>
            <person name="Will S.E."/>
            <person name="Henke P."/>
            <person name="Boedeker C."/>
            <person name="Huang S."/>
            <person name="Brinkmann H."/>
            <person name="Rohde M."/>
            <person name="Jarek M."/>
            <person name="Friedl T."/>
            <person name="Seufert S."/>
            <person name="Schumacher M."/>
            <person name="Overmann J."/>
            <person name="Neumann-Schaal M."/>
            <person name="Petersen J."/>
        </authorList>
    </citation>
    <scope>NUCLEOTIDE SEQUENCE [LARGE SCALE GENOMIC DNA]</scope>
    <source>
        <strain evidence="2 3">SAG 39.79</strain>
    </source>
</reference>